<reference evidence="1 3" key="1">
    <citation type="submission" date="2016-06" db="EMBL/GenBank/DDBJ databases">
        <title>Draft genome of Moraxella atlantae CCUG 59586.</title>
        <authorList>
            <person name="Salva-Serra F."/>
            <person name="Engstrom-Jakobsson H."/>
            <person name="Thorell K."/>
            <person name="Gonzales-Siles L."/>
            <person name="Karlsson R."/>
            <person name="Boulund F."/>
            <person name="Engstrand L."/>
            <person name="Kristiansson E."/>
            <person name="Moore E."/>
        </authorList>
    </citation>
    <scope>NUCLEOTIDE SEQUENCE [LARGE SCALE GENOMIC DNA]</scope>
    <source>
        <strain evidence="1 3">CCUG 59586</strain>
    </source>
</reference>
<sequence length="124" mass="14370">MKRIIFDLDDTLTRTTNGDYANAEPITPVIEKLRDYHAQGFCIVIHTSRNMRTYNGNVGEINKNTLPIILEWLKRHDVPFDEIYVGKPWCGFDGFYVDDKALRPDEFLAMSYDEIKALLKLGKD</sequence>
<name>A0A1B8Q9A4_9GAMM</name>
<dbReference type="SUPFAM" id="SSF56784">
    <property type="entry name" value="HAD-like"/>
    <property type="match status" value="1"/>
</dbReference>
<evidence type="ECO:0000313" key="1">
    <source>
        <dbReference type="EMBL" id="OBX75359.1"/>
    </source>
</evidence>
<dbReference type="NCBIfam" id="TIGR01689">
    <property type="entry name" value="EcbF-BcbF"/>
    <property type="match status" value="1"/>
</dbReference>
<dbReference type="AlphaFoldDB" id="A0A1B8Q9A4"/>
<dbReference type="Proteomes" id="UP000092616">
    <property type="component" value="Unassembled WGS sequence"/>
</dbReference>
<evidence type="ECO:0000313" key="3">
    <source>
        <dbReference type="Proteomes" id="UP000092616"/>
    </source>
</evidence>
<protein>
    <submittedName>
        <fullName evidence="1">Capsular biosynthesis protein</fullName>
    </submittedName>
    <submittedName>
        <fullName evidence="2">Capsule biosynthesis phosphatase</fullName>
    </submittedName>
</protein>
<keyword evidence="3" id="KW-1185">Reference proteome</keyword>
<dbReference type="EMBL" id="LZNA01000070">
    <property type="protein sequence ID" value="OBX75359.1"/>
    <property type="molecule type" value="Genomic_DNA"/>
</dbReference>
<dbReference type="InterPro" id="IPR023214">
    <property type="entry name" value="HAD_sf"/>
</dbReference>
<proteinExistence type="predicted"/>
<dbReference type="RefSeq" id="WP_067056951.1">
    <property type="nucleotide sequence ID" value="NZ_CP171125.1"/>
</dbReference>
<accession>A0A1B8Q9A4</accession>
<dbReference type="EMBL" id="UGQA01000001">
    <property type="protein sequence ID" value="STY96251.1"/>
    <property type="molecule type" value="Genomic_DNA"/>
</dbReference>
<dbReference type="InterPro" id="IPR010033">
    <property type="entry name" value="HAD_SF_ppase_IIIC"/>
</dbReference>
<evidence type="ECO:0000313" key="2">
    <source>
        <dbReference type="EMBL" id="STY96251.1"/>
    </source>
</evidence>
<dbReference type="NCBIfam" id="TIGR01681">
    <property type="entry name" value="HAD-SF-IIIC"/>
    <property type="match status" value="1"/>
</dbReference>
<evidence type="ECO:0000313" key="4">
    <source>
        <dbReference type="Proteomes" id="UP000255193"/>
    </source>
</evidence>
<reference evidence="2 4" key="2">
    <citation type="submission" date="2018-06" db="EMBL/GenBank/DDBJ databases">
        <authorList>
            <consortium name="Pathogen Informatics"/>
            <person name="Doyle S."/>
        </authorList>
    </citation>
    <scope>NUCLEOTIDE SEQUENCE [LARGE SCALE GENOMIC DNA]</scope>
    <source>
        <strain evidence="2 4">NCTC11091</strain>
    </source>
</reference>
<dbReference type="InterPro" id="IPR036412">
    <property type="entry name" value="HAD-like_sf"/>
</dbReference>
<dbReference type="Gene3D" id="3.40.50.1000">
    <property type="entry name" value="HAD superfamily/HAD-like"/>
    <property type="match status" value="1"/>
</dbReference>
<gene>
    <name evidence="1" type="ORF">A9306_02200</name>
    <name evidence="2" type="ORF">NCTC11091_02067</name>
</gene>
<dbReference type="InterPro" id="IPR010039">
    <property type="entry name" value="EcbF_BcbF"/>
</dbReference>
<organism evidence="1 3">
    <name type="scientific">Faucicola atlantae</name>
    <dbReference type="NCBI Taxonomy" id="34059"/>
    <lineage>
        <taxon>Bacteria</taxon>
        <taxon>Pseudomonadati</taxon>
        <taxon>Pseudomonadota</taxon>
        <taxon>Gammaproteobacteria</taxon>
        <taxon>Moraxellales</taxon>
        <taxon>Moraxellaceae</taxon>
        <taxon>Faucicola</taxon>
    </lineage>
</organism>
<dbReference type="Proteomes" id="UP000255193">
    <property type="component" value="Unassembled WGS sequence"/>
</dbReference>